<reference evidence="1 2" key="1">
    <citation type="submission" date="2017-03" db="EMBL/GenBank/DDBJ databases">
        <title>Genome Survey of Euroglyphus maynei.</title>
        <authorList>
            <person name="Arlian L.G."/>
            <person name="Morgan M.S."/>
            <person name="Rider S.D."/>
        </authorList>
    </citation>
    <scope>NUCLEOTIDE SEQUENCE [LARGE SCALE GENOMIC DNA]</scope>
    <source>
        <strain evidence="1">Arlian Lab</strain>
        <tissue evidence="1">Whole body</tissue>
    </source>
</reference>
<accession>A0A1Y3B356</accession>
<feature type="non-terminal residue" evidence="1">
    <location>
        <position position="1"/>
    </location>
</feature>
<proteinExistence type="predicted"/>
<dbReference type="Proteomes" id="UP000194236">
    <property type="component" value="Unassembled WGS sequence"/>
</dbReference>
<keyword evidence="2" id="KW-1185">Reference proteome</keyword>
<gene>
    <name evidence="1" type="ORF">BLA29_011131</name>
</gene>
<dbReference type="EMBL" id="MUJZ01042962">
    <property type="protein sequence ID" value="OTF75229.1"/>
    <property type="molecule type" value="Genomic_DNA"/>
</dbReference>
<protein>
    <submittedName>
        <fullName evidence="1">Uncharacterized protein</fullName>
    </submittedName>
</protein>
<evidence type="ECO:0000313" key="1">
    <source>
        <dbReference type="EMBL" id="OTF75229.1"/>
    </source>
</evidence>
<sequence length="136" mass="14845">NNANNTAQTQVIVDLDHNFRPFNKTITTTTSDRINGSGVSDGINQQIPISQTMSRIHSARSSTTSYCGVQYGTGGTFHIYGDVPPLHRRSFLSGNPQASDSMDNVAQLIPRIVKENHKIKISVFKVKSTNINLVGS</sequence>
<evidence type="ECO:0000313" key="2">
    <source>
        <dbReference type="Proteomes" id="UP000194236"/>
    </source>
</evidence>
<comment type="caution">
    <text evidence="1">The sequence shown here is derived from an EMBL/GenBank/DDBJ whole genome shotgun (WGS) entry which is preliminary data.</text>
</comment>
<dbReference type="AlphaFoldDB" id="A0A1Y3B356"/>
<name>A0A1Y3B356_EURMA</name>
<organism evidence="1 2">
    <name type="scientific">Euroglyphus maynei</name>
    <name type="common">Mayne's house dust mite</name>
    <dbReference type="NCBI Taxonomy" id="6958"/>
    <lineage>
        <taxon>Eukaryota</taxon>
        <taxon>Metazoa</taxon>
        <taxon>Ecdysozoa</taxon>
        <taxon>Arthropoda</taxon>
        <taxon>Chelicerata</taxon>
        <taxon>Arachnida</taxon>
        <taxon>Acari</taxon>
        <taxon>Acariformes</taxon>
        <taxon>Sarcoptiformes</taxon>
        <taxon>Astigmata</taxon>
        <taxon>Psoroptidia</taxon>
        <taxon>Analgoidea</taxon>
        <taxon>Pyroglyphidae</taxon>
        <taxon>Pyroglyphinae</taxon>
        <taxon>Euroglyphus</taxon>
    </lineage>
</organism>